<evidence type="ECO:0000313" key="2">
    <source>
        <dbReference type="EMBL" id="GES52121.1"/>
    </source>
</evidence>
<name>A0ABQ0Z997_9HYPH</name>
<dbReference type="PROSITE" id="PS50011">
    <property type="entry name" value="PROTEIN_KINASE_DOM"/>
    <property type="match status" value="1"/>
</dbReference>
<protein>
    <submittedName>
        <fullName evidence="2">Serine/threonine protein kinase</fullName>
    </submittedName>
</protein>
<dbReference type="SMART" id="SM00220">
    <property type="entry name" value="S_TKc"/>
    <property type="match status" value="1"/>
</dbReference>
<dbReference type="Proteomes" id="UP000390335">
    <property type="component" value="Unassembled WGS sequence"/>
</dbReference>
<keyword evidence="2" id="KW-0418">Kinase</keyword>
<keyword evidence="2" id="KW-0723">Serine/threonine-protein kinase</keyword>
<comment type="caution">
    <text evidence="2">The sequence shown here is derived from an EMBL/GenBank/DDBJ whole genome shotgun (WGS) entry which is preliminary data.</text>
</comment>
<reference evidence="2 3" key="1">
    <citation type="journal article" date="2020" name="Genome Biol. Evol.">
        <title>Rhizobium dioscoreae sp. nov., a plant growth-promoting bacterium isolated from yam (Dioscorea species).</title>
        <authorList>
            <person name="Ouyabe M."/>
            <person name="Tanaka N."/>
            <person name="Shiwa Y."/>
            <person name="Fujita N."/>
            <person name="Kikuno H."/>
            <person name="Babil P."/>
            <person name="Shiwachi H."/>
        </authorList>
    </citation>
    <scope>NUCLEOTIDE SEQUENCE [LARGE SCALE GENOMIC DNA]</scope>
    <source>
        <strain evidence="2 3">S-93</strain>
    </source>
</reference>
<dbReference type="InterPro" id="IPR008266">
    <property type="entry name" value="Tyr_kinase_AS"/>
</dbReference>
<dbReference type="EMBL" id="BLAJ01000006">
    <property type="protein sequence ID" value="GES52121.1"/>
    <property type="molecule type" value="Genomic_DNA"/>
</dbReference>
<dbReference type="SUPFAM" id="SSF56112">
    <property type="entry name" value="Protein kinase-like (PK-like)"/>
    <property type="match status" value="1"/>
</dbReference>
<dbReference type="InterPro" id="IPR011009">
    <property type="entry name" value="Kinase-like_dom_sf"/>
</dbReference>
<dbReference type="PROSITE" id="PS00109">
    <property type="entry name" value="PROTEIN_KINASE_TYR"/>
    <property type="match status" value="1"/>
</dbReference>
<dbReference type="Gene3D" id="1.10.510.10">
    <property type="entry name" value="Transferase(Phosphotransferase) domain 1"/>
    <property type="match status" value="1"/>
</dbReference>
<dbReference type="Pfam" id="PF00069">
    <property type="entry name" value="Pkinase"/>
    <property type="match status" value="1"/>
</dbReference>
<dbReference type="GO" id="GO:0004674">
    <property type="term" value="F:protein serine/threonine kinase activity"/>
    <property type="evidence" value="ECO:0007669"/>
    <property type="project" value="UniProtKB-KW"/>
</dbReference>
<keyword evidence="3" id="KW-1185">Reference proteome</keyword>
<dbReference type="PANTHER" id="PTHR24347">
    <property type="entry name" value="SERINE/THREONINE-PROTEIN KINASE"/>
    <property type="match status" value="1"/>
</dbReference>
<sequence length="303" mass="32897">MSGDTNDEGIKRIAASFAELLHLLTHDGNVERPKEVRDLLVDRLRDALDRRLPSLPRGEAAFIGNTFLVEAIVHRNDRTEISRLRHRDLGTFHAMKTIPSDRANEPTTKALLLREASIGMTLRCNDLATTQCAIRLPDGRPALIMEWIGPSLSQRLAEVSLSEADVRAAVKSMLVGLSAIHHAGYVHGDISPANLLLQDGDLNQLKIADFGTMVECGSRYSDLDIAKAMTPGFTAPEVSGDTAMQISADLYSAGCVINLLLDHCDEAQESIVQIKAAARHLTDPAPSQRPPNAMAALALIESI</sequence>
<proteinExistence type="predicted"/>
<accession>A0ABQ0Z997</accession>
<organism evidence="2 3">
    <name type="scientific">Rhizobium dioscoreae</name>
    <dbReference type="NCBI Taxonomy" id="2653122"/>
    <lineage>
        <taxon>Bacteria</taxon>
        <taxon>Pseudomonadati</taxon>
        <taxon>Pseudomonadota</taxon>
        <taxon>Alphaproteobacteria</taxon>
        <taxon>Hyphomicrobiales</taxon>
        <taxon>Rhizobiaceae</taxon>
        <taxon>Rhizobium/Agrobacterium group</taxon>
        <taxon>Rhizobium</taxon>
    </lineage>
</organism>
<evidence type="ECO:0000259" key="1">
    <source>
        <dbReference type="PROSITE" id="PS50011"/>
    </source>
</evidence>
<gene>
    <name evidence="2" type="primary">impN</name>
    <name evidence="2" type="ORF">RsS93_47350</name>
</gene>
<feature type="domain" description="Protein kinase" evidence="1">
    <location>
        <begin position="67"/>
        <end position="303"/>
    </location>
</feature>
<dbReference type="RefSeq" id="WP_152094353.1">
    <property type="nucleotide sequence ID" value="NZ_BLAJ01000006.1"/>
</dbReference>
<evidence type="ECO:0000313" key="3">
    <source>
        <dbReference type="Proteomes" id="UP000390335"/>
    </source>
</evidence>
<dbReference type="InterPro" id="IPR000719">
    <property type="entry name" value="Prot_kinase_dom"/>
</dbReference>
<keyword evidence="2" id="KW-0808">Transferase</keyword>